<dbReference type="EMBL" id="JBHSDU010000003">
    <property type="protein sequence ID" value="MFC4309284.1"/>
    <property type="molecule type" value="Genomic_DNA"/>
</dbReference>
<sequence length="435" mass="48057">MTELALHLWQSTVVLVAAWALTRICRRNPAEIRYWIWFCASLKFLVPFSLLQHLGDYLGRTLPAPLTLAPTILETGSAIFVPPIGAGGFDRSVLPTLSVVAVTIWALGSAILLWRWWSQWRAMRAMLASAPCLPMDYPVPVRVTSAGLTPGVFGVFKPVLILPHAVMHELSASQIQAVLAHELCHIRRRDNLTAAIHKIIEVIFWFHPLVWWIGANMLREREAACDESVIEDGHEQVVYAESLLHVCRLGVTARFAGVAASSGGDLKQRMTSILSPERASPIDQPRAMLLLMTAMALCYGPVLAGVATGAARQLSDGGRITFEAITLTPSNPGWWHDTKFDPAGQLALDNISLRSLISLAYPSSHVNGDPELMDVYYNIHARWHAESEASERGVYRELLKNILRTNSNLQLYVKKGCDTDCILVPGELVAGRVHL</sequence>
<dbReference type="Gene3D" id="3.30.2010.10">
    <property type="entry name" value="Metalloproteases ('zincins'), catalytic domain"/>
    <property type="match status" value="1"/>
</dbReference>
<dbReference type="InterPro" id="IPR052173">
    <property type="entry name" value="Beta-lactam_resp_regulator"/>
</dbReference>
<dbReference type="Proteomes" id="UP001595904">
    <property type="component" value="Unassembled WGS sequence"/>
</dbReference>
<evidence type="ECO:0000256" key="1">
    <source>
        <dbReference type="SAM" id="Phobius"/>
    </source>
</evidence>
<dbReference type="PANTHER" id="PTHR34978:SF3">
    <property type="entry name" value="SLR0241 PROTEIN"/>
    <property type="match status" value="1"/>
</dbReference>
<feature type="transmembrane region" description="Helical" evidence="1">
    <location>
        <begin position="6"/>
        <end position="22"/>
    </location>
</feature>
<keyword evidence="4" id="KW-1185">Reference proteome</keyword>
<protein>
    <submittedName>
        <fullName evidence="3">M56 family metallopeptidase</fullName>
    </submittedName>
</protein>
<feature type="domain" description="Peptidase M56" evidence="2">
    <location>
        <begin position="10"/>
        <end position="272"/>
    </location>
</feature>
<evidence type="ECO:0000313" key="4">
    <source>
        <dbReference type="Proteomes" id="UP001595904"/>
    </source>
</evidence>
<comment type="caution">
    <text evidence="3">The sequence shown here is derived from an EMBL/GenBank/DDBJ whole genome shotgun (WGS) entry which is preliminary data.</text>
</comment>
<feature type="transmembrane region" description="Helical" evidence="1">
    <location>
        <begin position="97"/>
        <end position="117"/>
    </location>
</feature>
<feature type="transmembrane region" description="Helical" evidence="1">
    <location>
        <begin position="288"/>
        <end position="311"/>
    </location>
</feature>
<gene>
    <name evidence="3" type="ORF">ACFPN2_09350</name>
</gene>
<dbReference type="PANTHER" id="PTHR34978">
    <property type="entry name" value="POSSIBLE SENSOR-TRANSDUCER PROTEIN BLAR"/>
    <property type="match status" value="1"/>
</dbReference>
<dbReference type="InterPro" id="IPR008756">
    <property type="entry name" value="Peptidase_M56"/>
</dbReference>
<keyword evidence="1" id="KW-0812">Transmembrane</keyword>
<feature type="transmembrane region" description="Helical" evidence="1">
    <location>
        <begin position="34"/>
        <end position="54"/>
    </location>
</feature>
<name>A0ABV8SSC6_9GAMM</name>
<dbReference type="RefSeq" id="WP_380596341.1">
    <property type="nucleotide sequence ID" value="NZ_JBHSDU010000003.1"/>
</dbReference>
<dbReference type="Pfam" id="PF05569">
    <property type="entry name" value="Peptidase_M56"/>
    <property type="match status" value="1"/>
</dbReference>
<evidence type="ECO:0000313" key="3">
    <source>
        <dbReference type="EMBL" id="MFC4309284.1"/>
    </source>
</evidence>
<evidence type="ECO:0000259" key="2">
    <source>
        <dbReference type="Pfam" id="PF05569"/>
    </source>
</evidence>
<proteinExistence type="predicted"/>
<accession>A0ABV8SSC6</accession>
<keyword evidence="1" id="KW-0472">Membrane</keyword>
<organism evidence="3 4">
    <name type="scientific">Steroidobacter flavus</name>
    <dbReference type="NCBI Taxonomy" id="1842136"/>
    <lineage>
        <taxon>Bacteria</taxon>
        <taxon>Pseudomonadati</taxon>
        <taxon>Pseudomonadota</taxon>
        <taxon>Gammaproteobacteria</taxon>
        <taxon>Steroidobacterales</taxon>
        <taxon>Steroidobacteraceae</taxon>
        <taxon>Steroidobacter</taxon>
    </lineage>
</organism>
<dbReference type="CDD" id="cd07341">
    <property type="entry name" value="M56_BlaR1_MecR1_like"/>
    <property type="match status" value="1"/>
</dbReference>
<keyword evidence="1" id="KW-1133">Transmembrane helix</keyword>
<reference evidence="4" key="1">
    <citation type="journal article" date="2019" name="Int. J. Syst. Evol. Microbiol.">
        <title>The Global Catalogue of Microorganisms (GCM) 10K type strain sequencing project: providing services to taxonomists for standard genome sequencing and annotation.</title>
        <authorList>
            <consortium name="The Broad Institute Genomics Platform"/>
            <consortium name="The Broad Institute Genome Sequencing Center for Infectious Disease"/>
            <person name="Wu L."/>
            <person name="Ma J."/>
        </authorList>
    </citation>
    <scope>NUCLEOTIDE SEQUENCE [LARGE SCALE GENOMIC DNA]</scope>
    <source>
        <strain evidence="4">CGMCC 1.10759</strain>
    </source>
</reference>